<evidence type="ECO:0000256" key="4">
    <source>
        <dbReference type="ARBA" id="ARBA00022475"/>
    </source>
</evidence>
<dbReference type="GO" id="GO:0042910">
    <property type="term" value="F:xenobiotic transmembrane transporter activity"/>
    <property type="evidence" value="ECO:0007669"/>
    <property type="project" value="InterPro"/>
</dbReference>
<reference evidence="11" key="1">
    <citation type="submission" date="2016-10" db="EMBL/GenBank/DDBJ databases">
        <authorList>
            <person name="Varghese N."/>
            <person name="Submissions S."/>
        </authorList>
    </citation>
    <scope>NUCLEOTIDE SEQUENCE [LARGE SCALE GENOMIC DNA]</scope>
    <source>
        <strain evidence="11">CGMCC 1.12333</strain>
    </source>
</reference>
<feature type="transmembrane region" description="Helical" evidence="8">
    <location>
        <begin position="257"/>
        <end position="277"/>
    </location>
</feature>
<feature type="transmembrane region" description="Helical" evidence="8">
    <location>
        <begin position="284"/>
        <end position="305"/>
    </location>
</feature>
<dbReference type="OrthoDB" id="9800416at2"/>
<evidence type="ECO:0000256" key="5">
    <source>
        <dbReference type="ARBA" id="ARBA00022692"/>
    </source>
</evidence>
<dbReference type="PANTHER" id="PTHR23502">
    <property type="entry name" value="MAJOR FACILITATOR SUPERFAMILY"/>
    <property type="match status" value="1"/>
</dbReference>
<sequence length="404" mass="43967">MPQLGRNRIKQKQANGLFFISVLGALMAFTSLSTDIYLPAMPKMHEDLGGDIELTVTGFLIGFSLAQLIWGPISDRIGRKKPLMIGLLLFVIGSVACALSETITQIMVARVVQAFGACVGPMLSRAMVRDTYEKTKAAEMLSTLMILMALAPIVGPLMGGQLLKFSSWHSIFWLLTGIGLVMMIAILWLPETLYAERRNSDSVMEAFKKYGVLLKNRSFMMYTFCVTFFYVGVYAFVTGSPAVYITYFKVDPQDYGWLFAINIVGIASLSFVNRFLVRRFALGTLLRVATLVAAVGGISLVVMATNGWFGIYGIMVGVFCFMAMNGIVAACTTAAALDKVPHMAGAASALLGSLQYGSGILSSILLAWFGSDDGNPATMAWIIGVFAVLSCSTVYIRYALKRFL</sequence>
<comment type="subcellular location">
    <subcellularLocation>
        <location evidence="1">Cell membrane</location>
        <topology evidence="1">Multi-pass membrane protein</topology>
    </subcellularLocation>
</comment>
<feature type="transmembrane region" description="Helical" evidence="8">
    <location>
        <begin position="349"/>
        <end position="369"/>
    </location>
</feature>
<feature type="transmembrane region" description="Helical" evidence="8">
    <location>
        <begin position="381"/>
        <end position="400"/>
    </location>
</feature>
<evidence type="ECO:0000256" key="3">
    <source>
        <dbReference type="ARBA" id="ARBA00022448"/>
    </source>
</evidence>
<evidence type="ECO:0000259" key="9">
    <source>
        <dbReference type="PROSITE" id="PS50850"/>
    </source>
</evidence>
<feature type="domain" description="Major facilitator superfamily (MFS) profile" evidence="9">
    <location>
        <begin position="1"/>
        <end position="402"/>
    </location>
</feature>
<dbReference type="InterPro" id="IPR011701">
    <property type="entry name" value="MFS"/>
</dbReference>
<dbReference type="InterPro" id="IPR036259">
    <property type="entry name" value="MFS_trans_sf"/>
</dbReference>
<accession>A0A1I7EW56</accession>
<keyword evidence="11" id="KW-1185">Reference proteome</keyword>
<evidence type="ECO:0000256" key="1">
    <source>
        <dbReference type="ARBA" id="ARBA00004651"/>
    </source>
</evidence>
<protein>
    <submittedName>
        <fullName evidence="10">MFS transporter, DHA1 family, bicyclomycin/chloramphenicol resistance protein</fullName>
    </submittedName>
</protein>
<dbReference type="Gene3D" id="1.20.1720.10">
    <property type="entry name" value="Multidrug resistance protein D"/>
    <property type="match status" value="1"/>
</dbReference>
<dbReference type="InterPro" id="IPR004812">
    <property type="entry name" value="Efflux_drug-R_Bcr/CmlA"/>
</dbReference>
<dbReference type="RefSeq" id="WP_093022083.1">
    <property type="nucleotide sequence ID" value="NZ_FPBK01000001.1"/>
</dbReference>
<feature type="transmembrane region" description="Helical" evidence="8">
    <location>
        <begin position="107"/>
        <end position="128"/>
    </location>
</feature>
<evidence type="ECO:0000256" key="2">
    <source>
        <dbReference type="ARBA" id="ARBA00006236"/>
    </source>
</evidence>
<dbReference type="EMBL" id="FPBK01000001">
    <property type="protein sequence ID" value="SFU28119.1"/>
    <property type="molecule type" value="Genomic_DNA"/>
</dbReference>
<evidence type="ECO:0000313" key="11">
    <source>
        <dbReference type="Proteomes" id="UP000199138"/>
    </source>
</evidence>
<dbReference type="AlphaFoldDB" id="A0A1I7EW56"/>
<dbReference type="PROSITE" id="PS50850">
    <property type="entry name" value="MFS"/>
    <property type="match status" value="1"/>
</dbReference>
<dbReference type="Pfam" id="PF07690">
    <property type="entry name" value="MFS_1"/>
    <property type="match status" value="1"/>
</dbReference>
<evidence type="ECO:0000256" key="6">
    <source>
        <dbReference type="ARBA" id="ARBA00022989"/>
    </source>
</evidence>
<dbReference type="NCBIfam" id="TIGR00710">
    <property type="entry name" value="efflux_Bcr_CflA"/>
    <property type="match status" value="1"/>
</dbReference>
<keyword evidence="7 8" id="KW-0472">Membrane</keyword>
<comment type="similarity">
    <text evidence="2">Belongs to the major facilitator superfamily. Bcr/CmlA family.</text>
</comment>
<dbReference type="GO" id="GO:1990961">
    <property type="term" value="P:xenobiotic detoxification by transmembrane export across the plasma membrane"/>
    <property type="evidence" value="ECO:0007669"/>
    <property type="project" value="InterPro"/>
</dbReference>
<dbReference type="FunFam" id="1.20.1720.10:FF:000005">
    <property type="entry name" value="Bcr/CflA family efflux transporter"/>
    <property type="match status" value="1"/>
</dbReference>
<organism evidence="10 11">
    <name type="scientific">Pustulibacterium marinum</name>
    <dbReference type="NCBI Taxonomy" id="1224947"/>
    <lineage>
        <taxon>Bacteria</taxon>
        <taxon>Pseudomonadati</taxon>
        <taxon>Bacteroidota</taxon>
        <taxon>Flavobacteriia</taxon>
        <taxon>Flavobacteriales</taxon>
        <taxon>Flavobacteriaceae</taxon>
        <taxon>Pustulibacterium</taxon>
    </lineage>
</organism>
<feature type="transmembrane region" description="Helical" evidence="8">
    <location>
        <begin position="219"/>
        <end position="237"/>
    </location>
</feature>
<evidence type="ECO:0000313" key="10">
    <source>
        <dbReference type="EMBL" id="SFU28119.1"/>
    </source>
</evidence>
<evidence type="ECO:0000256" key="7">
    <source>
        <dbReference type="ARBA" id="ARBA00023136"/>
    </source>
</evidence>
<name>A0A1I7EW56_9FLAO</name>
<evidence type="ECO:0000256" key="8">
    <source>
        <dbReference type="SAM" id="Phobius"/>
    </source>
</evidence>
<dbReference type="Proteomes" id="UP000199138">
    <property type="component" value="Unassembled WGS sequence"/>
</dbReference>
<gene>
    <name evidence="10" type="ORF">SAMN05216480_101325</name>
</gene>
<dbReference type="InterPro" id="IPR020846">
    <property type="entry name" value="MFS_dom"/>
</dbReference>
<keyword evidence="5 8" id="KW-0812">Transmembrane</keyword>
<dbReference type="SUPFAM" id="SSF103473">
    <property type="entry name" value="MFS general substrate transporter"/>
    <property type="match status" value="1"/>
</dbReference>
<feature type="transmembrane region" description="Helical" evidence="8">
    <location>
        <begin position="16"/>
        <end position="40"/>
    </location>
</feature>
<feature type="transmembrane region" description="Helical" evidence="8">
    <location>
        <begin position="311"/>
        <end position="337"/>
    </location>
</feature>
<dbReference type="PANTHER" id="PTHR23502:SF132">
    <property type="entry name" value="POLYAMINE TRANSPORTER 2-RELATED"/>
    <property type="match status" value="1"/>
</dbReference>
<feature type="transmembrane region" description="Helical" evidence="8">
    <location>
        <begin position="52"/>
        <end position="71"/>
    </location>
</feature>
<keyword evidence="4" id="KW-1003">Cell membrane</keyword>
<feature type="transmembrane region" description="Helical" evidence="8">
    <location>
        <begin position="140"/>
        <end position="159"/>
    </location>
</feature>
<feature type="transmembrane region" description="Helical" evidence="8">
    <location>
        <begin position="171"/>
        <end position="189"/>
    </location>
</feature>
<dbReference type="GO" id="GO:0005886">
    <property type="term" value="C:plasma membrane"/>
    <property type="evidence" value="ECO:0007669"/>
    <property type="project" value="UniProtKB-SubCell"/>
</dbReference>
<keyword evidence="6 8" id="KW-1133">Transmembrane helix</keyword>
<feature type="transmembrane region" description="Helical" evidence="8">
    <location>
        <begin position="83"/>
        <end position="101"/>
    </location>
</feature>
<dbReference type="STRING" id="1224947.SAMN05216480_101325"/>
<keyword evidence="3" id="KW-0813">Transport</keyword>
<dbReference type="GO" id="GO:0015385">
    <property type="term" value="F:sodium:proton antiporter activity"/>
    <property type="evidence" value="ECO:0007669"/>
    <property type="project" value="TreeGrafter"/>
</dbReference>
<dbReference type="CDD" id="cd17320">
    <property type="entry name" value="MFS_MdfA_MDR_like"/>
    <property type="match status" value="1"/>
</dbReference>
<proteinExistence type="inferred from homology"/>